<reference evidence="5 6" key="1">
    <citation type="journal article" date="2019" name="Plant Biotechnol. J.">
        <title>The red bayberry genome and genetic basis of sex determination.</title>
        <authorList>
            <person name="Jia H.M."/>
            <person name="Jia H.J."/>
            <person name="Cai Q.L."/>
            <person name="Wang Y."/>
            <person name="Zhao H.B."/>
            <person name="Yang W.F."/>
            <person name="Wang G.Y."/>
            <person name="Li Y.H."/>
            <person name="Zhan D.L."/>
            <person name="Shen Y.T."/>
            <person name="Niu Q.F."/>
            <person name="Chang L."/>
            <person name="Qiu J."/>
            <person name="Zhao L."/>
            <person name="Xie H.B."/>
            <person name="Fu W.Y."/>
            <person name="Jin J."/>
            <person name="Li X.W."/>
            <person name="Jiao Y."/>
            <person name="Zhou C.C."/>
            <person name="Tu T."/>
            <person name="Chai C.Y."/>
            <person name="Gao J.L."/>
            <person name="Fan L.J."/>
            <person name="van de Weg E."/>
            <person name="Wang J.Y."/>
            <person name="Gao Z.S."/>
        </authorList>
    </citation>
    <scope>NUCLEOTIDE SEQUENCE [LARGE SCALE GENOMIC DNA]</scope>
    <source>
        <tissue evidence="5">Leaves</tissue>
    </source>
</reference>
<gene>
    <name evidence="5" type="ORF">CJ030_MR1G020869</name>
</gene>
<organism evidence="5 6">
    <name type="scientific">Morella rubra</name>
    <name type="common">Chinese bayberry</name>
    <dbReference type="NCBI Taxonomy" id="262757"/>
    <lineage>
        <taxon>Eukaryota</taxon>
        <taxon>Viridiplantae</taxon>
        <taxon>Streptophyta</taxon>
        <taxon>Embryophyta</taxon>
        <taxon>Tracheophyta</taxon>
        <taxon>Spermatophyta</taxon>
        <taxon>Magnoliopsida</taxon>
        <taxon>eudicotyledons</taxon>
        <taxon>Gunneridae</taxon>
        <taxon>Pentapetalae</taxon>
        <taxon>rosids</taxon>
        <taxon>fabids</taxon>
        <taxon>Fagales</taxon>
        <taxon>Myricaceae</taxon>
        <taxon>Morella</taxon>
    </lineage>
</organism>
<evidence type="ECO:0000259" key="3">
    <source>
        <dbReference type="Pfam" id="PF25036"/>
    </source>
</evidence>
<dbReference type="InterPro" id="IPR009543">
    <property type="entry name" value="VPS13_VAB"/>
</dbReference>
<dbReference type="PANTHER" id="PTHR16166:SF143">
    <property type="entry name" value="PROTEIN SORTING-ASSOCIATED PROTEIN, PUTATIVE (DUF1162)-RELATED"/>
    <property type="match status" value="1"/>
</dbReference>
<feature type="domain" description="Intermembrane lipid transfer protein VPS13-like C-terminal" evidence="4">
    <location>
        <begin position="2762"/>
        <end position="2829"/>
    </location>
</feature>
<feature type="domain" description="Vacuolar protein sorting-associated protein 13 VPS13 adaptor binding" evidence="3">
    <location>
        <begin position="1905"/>
        <end position="2175"/>
    </location>
</feature>
<protein>
    <submittedName>
        <fullName evidence="5">Putative vacuolar protein sorting-associated protein 13C</fullName>
    </submittedName>
</protein>
<feature type="chain" id="PRO_5025594333" evidence="2">
    <location>
        <begin position="20"/>
        <end position="2951"/>
    </location>
</feature>
<dbReference type="Pfam" id="PF25037">
    <property type="entry name" value="VPS13_C"/>
    <property type="match status" value="1"/>
</dbReference>
<evidence type="ECO:0000313" key="6">
    <source>
        <dbReference type="Proteomes" id="UP000516437"/>
    </source>
</evidence>
<feature type="signal peptide" evidence="2">
    <location>
        <begin position="1"/>
        <end position="19"/>
    </location>
</feature>
<dbReference type="InterPro" id="IPR056748">
    <property type="entry name" value="VPS13-like_C"/>
</dbReference>
<dbReference type="GO" id="GO:0045053">
    <property type="term" value="P:protein retention in Golgi apparatus"/>
    <property type="evidence" value="ECO:0007669"/>
    <property type="project" value="TreeGrafter"/>
</dbReference>
<dbReference type="Proteomes" id="UP000516437">
    <property type="component" value="Chromosome 1"/>
</dbReference>
<name>A0A6A1WRX0_9ROSI</name>
<keyword evidence="2" id="KW-0732">Signal</keyword>
<dbReference type="GO" id="GO:0006623">
    <property type="term" value="P:protein targeting to vacuole"/>
    <property type="evidence" value="ECO:0007669"/>
    <property type="project" value="TreeGrafter"/>
</dbReference>
<evidence type="ECO:0000256" key="2">
    <source>
        <dbReference type="SAM" id="SignalP"/>
    </source>
</evidence>
<dbReference type="EMBL" id="RXIC02000019">
    <property type="protein sequence ID" value="KAB1227406.1"/>
    <property type="molecule type" value="Genomic_DNA"/>
</dbReference>
<dbReference type="OrthoDB" id="428159at2759"/>
<feature type="domain" description="Vacuolar protein sorting-associated protein 13 VPS13 adaptor binding" evidence="3">
    <location>
        <begin position="1532"/>
        <end position="1809"/>
    </location>
</feature>
<evidence type="ECO:0000256" key="1">
    <source>
        <dbReference type="SAM" id="MobiDB-lite"/>
    </source>
</evidence>
<sequence length="2951" mass="328625">MRLVTITYALLQLLSSLNGIENVSTRLLSKAEYILSARKKVMWDVSITNIVLNVPWRNSISKQFNLVVEVGALLFISKSDLSSASLGFKEQPCHLKNLINSISSSDLSMCIHLEDLYDHFEIKLNDFEMEITVPDHNQPISVIEKFCPSITVASCVILDESISKQLEVYIIVSSLQAHFSPTIYGALRESIAHLSTLHSKSGSVTSETLVPPGIKSNKGRAPDFGFTVSANLESVTLLVDLANDGDSSFGLMLAVRDTNMRYALTKFEEFWICVKALKVTTCPLRGQGECHVLCSCGNASSMNSVSQPDIDSGLNDKSDRYNDTSLSAEGCLLLHYESQEADSLCHKCTVCLNEADVHCYPYIIGLLGGFFDRLSVYGTSSDSAYNSAVDAEIRNKVPHFRFQRFGFSNFFETGSSEHASIPVDHFPFATICNAGPLASLESSPYPNSDWRKYLNLRDQKTGSPKFSRKVGSKSFHAPPLVSTSGIEVSHLCETSGFVIDFHLCQLRVHFHDATCIIGIITLPVSKSSLFINEDSMDLLCSTEGLILTSSWCTQNFREFLWGPSVPNLSPILNIRVKQGKSRSLDSHLEVSMSIQHVYCLLPAEYLAIMIGYFSLSDWRSNANDQPVTGGHENINTGNESPFVYKLEILESTLILPVESYERQFLKVEIPQLYCSFIDESISDNVLRETPLESLVPVHKCGGRDQDTDCKCVTLVAPLSADVWVTIPSESELTERNSVSTSYVMTRIQNCQIMADDGYFLPGIEALLDVIEQFSLVHDQSKGFKSDVLQFIQLKKSLKEIGAVLPVGSSLIFTEVRCTVDSLSIKLHCCGEDSPELLAKVGMQFSCSASLKNDALLSLGVTFSSLKLNYLPNSIILAQCTSTCSSSVLDISISRSVQEGIELFVSLPSLDIWLHLSEWTKVLVLINLYLGRLNKTTLLDPSAENLTSNIGDPLKNVAVDKSPRSPRSASMSTKFESVNMKQDHPVSLVVRSENVGITFYFPLWVSKEASRQLQLANDHVDVPQNASSEVLEEKDCKFVAVNLHSRSTGFFIDSGNIKFNSNLENLSGTVLICNNNSVPSWPLFQIYKVGLEADIRNKQMERMHITVDIQCDRVDVWLSHRLLYFLHGVHFNIPKAESSEFAYGEIVFKAQFKKVSLLLSDGRWNCGGPLLEILLRNIILHANVTENNIEGSVTVEFLVNYNNIHKALWEPFVEPWQFQMAVIRKNEMSALLNSFIMTDIQLKSTGQLNLNFTESLIEWNCGGPLLEILLRNIILHANVTENNIEGSVTVEFLVNYNNIHKALWEPFVEPWQFQMAVIRKNEMSALLNSFIMTDIQLKSTGQLNLNFTESLIECLSRTIEMIKDAWDLIEPYDHPEGRRFLNSAFTKYTSDGKYAPYMLQNLTSVPLIYRVYQGLVNSDEFDASGVRDGNHVEPGCSVPIYINETPEEQLFRFRPTQSSDRLNEQKSNGVAHHFITIQLEGTSVTSAPISMDLVGLTYFEVDFSKPYNEDTDESGAYTCSGFVVPVVFDVSVQRYCKLICLYSTVVLSNASSIPLELRFDIPFGISPKILDPIYPGHELPLPLHLAEAGCVSWRPIGNSYLWSEYYSLSSLLSQESRIGFLKSFACYPLHASGDPFRCCVSVRDISLQLSGRPKKGGEILHNEDDSKKRFVHQVMLSTPLVVNNYLPEAVSLTIESSGVTRTAVLSVVETSFHHIDPSHDLSLEINMRGFKPLDLKFARMEKFCTRAKFNGNKFSVSESLTFYPELSNGPVYVTVEKTIDAFSGARELFIFVPFLLYNCTGFPLLISESADDKKGGCIIPSCYDLAEQELLLGKKDGLSLLLSNHDSHAMIPRSLRSSSVENRIISTRENVNLHSARFLNKPLISSNSRSNLHEILDKIDLDTQKAFLNSSKDALSSSSPLTSSNANSVGHEHGRVRAFMYSPISISSTNEVMVRVSRYLPECVSEKRTNSSLSSPFFLVPPSGSSTVIVPKSSSNAAYVVSVTSSAVAGPFAGRTNAITVQPRYVISNACHKDLCYKQKGTDFVFRLGVGEHAHLHWTDAAREFLVSIRYDEPGWQWSGGFLPDHLGDTQVKLRNYVSNALNMIRVEVQNADVSIEDEKIVGSLHGSSDDDTGYMPYRVDNFSKETLRIYQQKCETFETIVHSYTSCPYAWDEPNYPHRLTVEARGERVLGSYALDDVKEYMPVCLPSTSEKPERMLHLSVHAEGATKVLCVIDSSYHILNDVKNSGVHHFREGSKHSQEQEKLVDYKEKISIVIPHVGISLINRYPQELLFACATTLTIDMQQSLNQQKLFFQISSLQIDNQLRTTPFPVILSFDRESRCTSASQIRNKDKNANERLSQLSPDISCEPVFCLAVSKWRKKDISLVSFEYISLRVADFHLELEQEVILSLFDFFKNVYSRLQYSILPFSDPLLQPRTYESGLVKESLAHFQTFEYLNGSKDHLLSMNVPVEDNGGSLSLPSVVPIGAPWQQIYLLARRQQKIYVEVFDVAPIKLTLSFSSSPWMLRHGALTPGETLIHRGLMALADVEGARIQLKQLTIAHHMASWESIQEIIMRHYTRQLLHEMYKVFGSAGVIGNPIGFARSLGLGIRDFLSMPARSILQSPTGIITGMAQGSTSLLSNTVYAISDAATQFSKAAQKGIVAFTFDDQAVSTMEKQQMSAASQSKGVINEVLEGLTDLLQSPIKGAEKHGLPGVLSGIALGVTGLLAKPAASILEVTGKTAQSIRNRSRLYQSGPPHFRARLPRPLSNELLLRPYSWEEAVGTSVLVEADNDLNLKDEVLVVCKSLKQAGKFVIVTERFVLIVSCPSLVDLGKPEFQGIPADPEWVMESQIGLESIIHADTDGGVVHIVGSSPDTLLRTNQAHHKQGSGMNTVRWNNPPTIPLFQTNLELASEVDGENLFKILLSTIELGKERGRGHGHLLHRSDIKKAA</sequence>
<keyword evidence="6" id="KW-1185">Reference proteome</keyword>
<dbReference type="Pfam" id="PF25036">
    <property type="entry name" value="VPS13_VAB"/>
    <property type="match status" value="2"/>
</dbReference>
<evidence type="ECO:0000313" key="5">
    <source>
        <dbReference type="EMBL" id="KAB1227406.1"/>
    </source>
</evidence>
<proteinExistence type="predicted"/>
<accession>A0A6A1WRX0</accession>
<evidence type="ECO:0000259" key="4">
    <source>
        <dbReference type="Pfam" id="PF25037"/>
    </source>
</evidence>
<dbReference type="PANTHER" id="PTHR16166">
    <property type="entry name" value="VACUOLAR PROTEIN SORTING-ASSOCIATED PROTEIN VPS13"/>
    <property type="match status" value="1"/>
</dbReference>
<feature type="compositionally biased region" description="Polar residues" evidence="1">
    <location>
        <begin position="964"/>
        <end position="975"/>
    </location>
</feature>
<dbReference type="InterPro" id="IPR026847">
    <property type="entry name" value="VPS13"/>
</dbReference>
<feature type="region of interest" description="Disordered" evidence="1">
    <location>
        <begin position="956"/>
        <end position="975"/>
    </location>
</feature>
<comment type="caution">
    <text evidence="5">The sequence shown here is derived from an EMBL/GenBank/DDBJ whole genome shotgun (WGS) entry which is preliminary data.</text>
</comment>